<dbReference type="EMBL" id="HBUF01553018">
    <property type="protein sequence ID" value="CAG6759569.1"/>
    <property type="molecule type" value="Transcribed_RNA"/>
</dbReference>
<proteinExistence type="predicted"/>
<accession>A0A8D9ENX6</accession>
<organism evidence="1">
    <name type="scientific">Cacopsylla melanoneura</name>
    <dbReference type="NCBI Taxonomy" id="428564"/>
    <lineage>
        <taxon>Eukaryota</taxon>
        <taxon>Metazoa</taxon>
        <taxon>Ecdysozoa</taxon>
        <taxon>Arthropoda</taxon>
        <taxon>Hexapoda</taxon>
        <taxon>Insecta</taxon>
        <taxon>Pterygota</taxon>
        <taxon>Neoptera</taxon>
        <taxon>Paraneoptera</taxon>
        <taxon>Hemiptera</taxon>
        <taxon>Sternorrhyncha</taxon>
        <taxon>Psylloidea</taxon>
        <taxon>Psyllidae</taxon>
        <taxon>Psyllinae</taxon>
        <taxon>Cacopsylla</taxon>
    </lineage>
</organism>
<sequence length="155" mass="17607">MKKKEIQTTRKIKIYSTSTLLSLVSKKTRPCSKDWTGESGNTALQIFTYLYIIMYKIKSDIYVHGIFPQSTSPYITGPDSQSSLVKILLHSEAINKKRVHFQKTNPSSRGWPVFDDDGVSNVALQGLNISSRCTMGYLGHLVGQMNFVYFYVRVK</sequence>
<dbReference type="EMBL" id="HBUF01553017">
    <property type="protein sequence ID" value="CAG6759566.1"/>
    <property type="molecule type" value="Transcribed_RNA"/>
</dbReference>
<evidence type="ECO:0000313" key="1">
    <source>
        <dbReference type="EMBL" id="CAG6759569.1"/>
    </source>
</evidence>
<reference evidence="1" key="1">
    <citation type="submission" date="2021-05" db="EMBL/GenBank/DDBJ databases">
        <authorList>
            <person name="Alioto T."/>
            <person name="Alioto T."/>
            <person name="Gomez Garrido J."/>
        </authorList>
    </citation>
    <scope>NUCLEOTIDE SEQUENCE</scope>
</reference>
<protein>
    <submittedName>
        <fullName evidence="1">Uncharacterized protein</fullName>
    </submittedName>
</protein>
<dbReference type="AlphaFoldDB" id="A0A8D9ENX6"/>
<name>A0A8D9ENX6_9HEMI</name>